<dbReference type="GO" id="GO:0009401">
    <property type="term" value="P:phosphoenolpyruvate-dependent sugar phosphotransferase system"/>
    <property type="evidence" value="ECO:0007669"/>
    <property type="project" value="UniProtKB-KW"/>
</dbReference>
<evidence type="ECO:0000256" key="2">
    <source>
        <dbReference type="ARBA" id="ARBA00022448"/>
    </source>
</evidence>
<sequence>MIGIIISGHGNFGTGLQSSLKLIAGGPANVEYVDFLETDSTESLKEKYKIALNNLNGCNDILALTDLAGGSPFKTLVELNTEVEQSIQVVGGTNLPMALEITMTKDIIDDLSSLADSALEVGKSGVVKFELIAHEEIECEDGI</sequence>
<dbReference type="GO" id="GO:0005737">
    <property type="term" value="C:cytoplasm"/>
    <property type="evidence" value="ECO:0007669"/>
    <property type="project" value="UniProtKB-SubCell"/>
</dbReference>
<dbReference type="eggNOG" id="COG2893">
    <property type="taxonomic scope" value="Bacteria"/>
</dbReference>
<name>L1QLB7_9CLOT</name>
<dbReference type="PROSITE" id="PS51096">
    <property type="entry name" value="PTS_EIIA_TYPE_4"/>
    <property type="match status" value="1"/>
</dbReference>
<evidence type="ECO:0000256" key="6">
    <source>
        <dbReference type="ARBA" id="ARBA00022683"/>
    </source>
</evidence>
<dbReference type="PANTHER" id="PTHR33799">
    <property type="entry name" value="PTS PERMEASE-RELATED-RELATED"/>
    <property type="match status" value="1"/>
</dbReference>
<dbReference type="RefSeq" id="WP_005210818.1">
    <property type="nucleotide sequence ID" value="NZ_KB291613.1"/>
</dbReference>
<comment type="caution">
    <text evidence="9">The sequence shown here is derived from an EMBL/GenBank/DDBJ whole genome shotgun (WGS) entry which is preliminary data.</text>
</comment>
<evidence type="ECO:0000256" key="3">
    <source>
        <dbReference type="ARBA" id="ARBA00022490"/>
    </source>
</evidence>
<evidence type="ECO:0000256" key="7">
    <source>
        <dbReference type="ARBA" id="ARBA00022777"/>
    </source>
</evidence>
<comment type="subcellular location">
    <subcellularLocation>
        <location evidence="1">Cytoplasm</location>
    </subcellularLocation>
</comment>
<evidence type="ECO:0000256" key="5">
    <source>
        <dbReference type="ARBA" id="ARBA00022679"/>
    </source>
</evidence>
<dbReference type="InterPro" id="IPR036662">
    <property type="entry name" value="PTS_EIIA_man-typ_sf"/>
</dbReference>
<reference evidence="9 10" key="1">
    <citation type="submission" date="2012-05" db="EMBL/GenBank/DDBJ databases">
        <authorList>
            <person name="Weinstock G."/>
            <person name="Sodergren E."/>
            <person name="Lobos E.A."/>
            <person name="Fulton L."/>
            <person name="Fulton R."/>
            <person name="Courtney L."/>
            <person name="Fronick C."/>
            <person name="O'Laughlin M."/>
            <person name="Godfrey J."/>
            <person name="Wilson R.M."/>
            <person name="Miner T."/>
            <person name="Farmer C."/>
            <person name="Delehaunty K."/>
            <person name="Cordes M."/>
            <person name="Minx P."/>
            <person name="Tomlinson C."/>
            <person name="Chen J."/>
            <person name="Wollam A."/>
            <person name="Pepin K.H."/>
            <person name="Bhonagiri V."/>
            <person name="Zhang X."/>
            <person name="Suruliraj S."/>
            <person name="Warren W."/>
            <person name="Mitreva M."/>
            <person name="Mardis E.R."/>
            <person name="Wilson R.K."/>
        </authorList>
    </citation>
    <scope>NUCLEOTIDE SEQUENCE [LARGE SCALE GENOMIC DNA]</scope>
    <source>
        <strain evidence="9 10">DSM 1785</strain>
    </source>
</reference>
<keyword evidence="5" id="KW-0808">Transferase</keyword>
<dbReference type="HOGENOM" id="CLU_123235_1_0_9"/>
<keyword evidence="7" id="KW-0418">Kinase</keyword>
<keyword evidence="6" id="KW-0598">Phosphotransferase system</keyword>
<proteinExistence type="predicted"/>
<dbReference type="PANTHER" id="PTHR33799:SF1">
    <property type="entry name" value="PTS SYSTEM MANNOSE-SPECIFIC EIIAB COMPONENT-RELATED"/>
    <property type="match status" value="1"/>
</dbReference>
<accession>L1QLB7</accession>
<evidence type="ECO:0000313" key="10">
    <source>
        <dbReference type="Proteomes" id="UP000010420"/>
    </source>
</evidence>
<dbReference type="GO" id="GO:0016020">
    <property type="term" value="C:membrane"/>
    <property type="evidence" value="ECO:0007669"/>
    <property type="project" value="InterPro"/>
</dbReference>
<gene>
    <name evidence="9" type="ORF">HMPREF0216_00584</name>
</gene>
<dbReference type="GO" id="GO:0016301">
    <property type="term" value="F:kinase activity"/>
    <property type="evidence" value="ECO:0007669"/>
    <property type="project" value="UniProtKB-KW"/>
</dbReference>
<protein>
    <submittedName>
        <fullName evidence="9">PTS system fructose IIA component</fullName>
    </submittedName>
</protein>
<evidence type="ECO:0000259" key="8">
    <source>
        <dbReference type="PROSITE" id="PS51096"/>
    </source>
</evidence>
<dbReference type="InterPro" id="IPR051471">
    <property type="entry name" value="Bacterial_PTS_sugar_comp"/>
</dbReference>
<evidence type="ECO:0000313" key="9">
    <source>
        <dbReference type="EMBL" id="EKY28736.1"/>
    </source>
</evidence>
<keyword evidence="3" id="KW-0963">Cytoplasm</keyword>
<dbReference type="InterPro" id="IPR033887">
    <property type="entry name" value="PTS_IIA_man"/>
</dbReference>
<keyword evidence="2" id="KW-0813">Transport</keyword>
<keyword evidence="4" id="KW-0762">Sugar transport</keyword>
<organism evidence="9 10">
    <name type="scientific">Clostridium celatum DSM 1785</name>
    <dbReference type="NCBI Taxonomy" id="545697"/>
    <lineage>
        <taxon>Bacteria</taxon>
        <taxon>Bacillati</taxon>
        <taxon>Bacillota</taxon>
        <taxon>Clostridia</taxon>
        <taxon>Eubacteriales</taxon>
        <taxon>Clostridiaceae</taxon>
        <taxon>Clostridium</taxon>
    </lineage>
</organism>
<dbReference type="STRING" id="545697.HMPREF0216_00584"/>
<dbReference type="PATRIC" id="fig|545697.3.peg.579"/>
<keyword evidence="10" id="KW-1185">Reference proteome</keyword>
<dbReference type="InterPro" id="IPR004701">
    <property type="entry name" value="PTS_EIIA_man-typ"/>
</dbReference>
<evidence type="ECO:0000256" key="1">
    <source>
        <dbReference type="ARBA" id="ARBA00004496"/>
    </source>
</evidence>
<dbReference type="AlphaFoldDB" id="L1QLB7"/>
<feature type="domain" description="PTS EIIA type-4" evidence="8">
    <location>
        <begin position="1"/>
        <end position="126"/>
    </location>
</feature>
<dbReference type="EMBL" id="AMEZ01000019">
    <property type="protein sequence ID" value="EKY28736.1"/>
    <property type="molecule type" value="Genomic_DNA"/>
</dbReference>
<dbReference type="Gene3D" id="3.40.50.510">
    <property type="entry name" value="Phosphotransferase system, mannose-type IIA component"/>
    <property type="match status" value="1"/>
</dbReference>
<dbReference type="Proteomes" id="UP000010420">
    <property type="component" value="Unassembled WGS sequence"/>
</dbReference>
<evidence type="ECO:0000256" key="4">
    <source>
        <dbReference type="ARBA" id="ARBA00022597"/>
    </source>
</evidence>
<dbReference type="OrthoDB" id="9799827at2"/>
<dbReference type="Pfam" id="PF03610">
    <property type="entry name" value="EIIA-man"/>
    <property type="match status" value="1"/>
</dbReference>
<dbReference type="SUPFAM" id="SSF53062">
    <property type="entry name" value="PTS system fructose IIA component-like"/>
    <property type="match status" value="1"/>
</dbReference>
<dbReference type="CDD" id="cd00006">
    <property type="entry name" value="PTS_IIA_man"/>
    <property type="match status" value="1"/>
</dbReference>
<dbReference type="NCBIfam" id="NF040761">
    <property type="entry name" value="AgaF"/>
    <property type="match status" value="1"/>
</dbReference>